<dbReference type="GO" id="GO:0000287">
    <property type="term" value="F:magnesium ion binding"/>
    <property type="evidence" value="ECO:0007669"/>
    <property type="project" value="InterPro"/>
</dbReference>
<protein>
    <submittedName>
        <fullName evidence="7">Synthase</fullName>
    </submittedName>
</protein>
<dbReference type="OrthoDB" id="776249at2759"/>
<dbReference type="InterPro" id="IPR005630">
    <property type="entry name" value="Terpene_synthase_metal-bd"/>
</dbReference>
<dbReference type="FunFam" id="1.10.600.10:FF:000036">
    <property type="entry name" value="cis-abienol synthase, chloroplastic"/>
    <property type="match status" value="1"/>
</dbReference>
<dbReference type="Gene3D" id="1.10.600.10">
    <property type="entry name" value="Farnesyl Diphosphate Synthase"/>
    <property type="match status" value="1"/>
</dbReference>
<dbReference type="InterPro" id="IPR036965">
    <property type="entry name" value="Terpene_synth_N_sf"/>
</dbReference>
<dbReference type="SUPFAM" id="SSF48239">
    <property type="entry name" value="Terpenoid cyclases/Protein prenyltransferases"/>
    <property type="match status" value="2"/>
</dbReference>
<keyword evidence="2" id="KW-0479">Metal-binding</keyword>
<feature type="domain" description="Terpene synthase N-terminal" evidence="5">
    <location>
        <begin position="201"/>
        <end position="409"/>
    </location>
</feature>
<dbReference type="SFLD" id="SFLDG01014">
    <property type="entry name" value="Terpene_Cyclase_Like_1_N-term"/>
    <property type="match status" value="1"/>
</dbReference>
<keyword evidence="4" id="KW-0456">Lyase</keyword>
<organism evidence="7 8">
    <name type="scientific">Musa troglodytarum</name>
    <name type="common">fe'i banana</name>
    <dbReference type="NCBI Taxonomy" id="320322"/>
    <lineage>
        <taxon>Eukaryota</taxon>
        <taxon>Viridiplantae</taxon>
        <taxon>Streptophyta</taxon>
        <taxon>Embryophyta</taxon>
        <taxon>Tracheophyta</taxon>
        <taxon>Spermatophyta</taxon>
        <taxon>Magnoliopsida</taxon>
        <taxon>Liliopsida</taxon>
        <taxon>Zingiberales</taxon>
        <taxon>Musaceae</taxon>
        <taxon>Musa</taxon>
    </lineage>
</organism>
<dbReference type="InterPro" id="IPR008930">
    <property type="entry name" value="Terpenoid_cyclase/PrenylTrfase"/>
</dbReference>
<dbReference type="InterPro" id="IPR008949">
    <property type="entry name" value="Isoprenoid_synthase_dom_sf"/>
</dbReference>
<dbReference type="Proteomes" id="UP001055439">
    <property type="component" value="Chromosome 7"/>
</dbReference>
<accession>A0A9E7GYK8</accession>
<evidence type="ECO:0000259" key="5">
    <source>
        <dbReference type="Pfam" id="PF01397"/>
    </source>
</evidence>
<dbReference type="EMBL" id="CP097509">
    <property type="protein sequence ID" value="URE20484.1"/>
    <property type="molecule type" value="Genomic_DNA"/>
</dbReference>
<reference evidence="7" key="1">
    <citation type="submission" date="2022-05" db="EMBL/GenBank/DDBJ databases">
        <title>The Musa troglodytarum L. genome provides insights into the mechanism of non-climacteric behaviour and enrichment of carotenoids.</title>
        <authorList>
            <person name="Wang J."/>
        </authorList>
    </citation>
    <scope>NUCLEOTIDE SEQUENCE</scope>
    <source>
        <tissue evidence="7">Leaf</tissue>
    </source>
</reference>
<name>A0A9E7GYK8_9LILI</name>
<dbReference type="FunFam" id="1.50.10.130:FF:000002">
    <property type="entry name" value="Ent-copalyl diphosphate synthase, chloroplastic"/>
    <property type="match status" value="1"/>
</dbReference>
<dbReference type="AlphaFoldDB" id="A0A9E7GYK8"/>
<dbReference type="PANTHER" id="PTHR31739:SF25">
    <property type="entry name" value="(E,E)-GERANYLLINALOOL SYNTHASE"/>
    <property type="match status" value="1"/>
</dbReference>
<dbReference type="Gene3D" id="1.50.10.130">
    <property type="entry name" value="Terpene synthase, N-terminal domain"/>
    <property type="match status" value="1"/>
</dbReference>
<comment type="cofactor">
    <cofactor evidence="1">
        <name>Mg(2+)</name>
        <dbReference type="ChEBI" id="CHEBI:18420"/>
    </cofactor>
</comment>
<feature type="domain" description="Terpene synthase metal-binding" evidence="6">
    <location>
        <begin position="477"/>
        <end position="709"/>
    </location>
</feature>
<sequence length="858" mass="98617">MEGSSESFLVGMIKEEVFSPTANMCSFLPPSAYETAWVAMIPCPHRPPRPMFPKCLNWILRNQREDGFWGECRHATDSLTATIACLVALKTWKVGNANIEQGLRFLNENMEKLLTEHHGSFPRWFAIVFPGMLELAHAKGLDVLPAEGCIKAVDDVFNKRNTILEMEQSSSGVQGYHPPSLFFLEALPESYRPKHELILDHQMEDGSLFHSPSATACAFIITGDTGFKEYLHGVVRRFGSFVPDMFPVDQDLIKLCLVDHLRQLGCGEHFANETHDLMDQIYRYELLLGDWVIQDPQSCNIYDFPLQILKDSLAFKLLRMHGYDVSPRKFCRFMDVEEMLIYMEENYTQFLEAMTGVYRAAHFMFPTEVELHNAKLFSEKILQKSLSGSDTRNNAATMTDLQKQIEHELGLPWLARMDHLERRMYLERSKGYNLQMGKTSSCSLLDSKFAIQLAAELFTNRQMLYESELKELKKWSKDSGLSSMGFGREKTTYCYFLTATAVTLPLQSDLRKVAARCAILVTVIDDFFDEKGSEDELESLTKAVQRWEGEGLSGHCKVIFDALDNLVRDISFKALSQHGYDAKSLLQDMWRETFESWLKESDWSRKRHSPTVTEYLEVAAISIAIQVMTLPACFLVIPQVPMHILTSRYSAITKLTMITSRLLNDIHSYQKEIRGGKFNMVLLHVKENQGATDKDSIEHISKIIERKEREFLTIYMDDTYAGVPNEWKELHLATFKSFRMLFNATNAFDSPTALVQSINDAFYNPLVMDSRRTFSSKEETLLKPMERWSHPRKKYTDDDLLLKSGNRSERKDGIIPQNSRMLTMNINQRWSSKTWSSRRRSTISLMSPCINSRVLAKI</sequence>
<evidence type="ECO:0000313" key="8">
    <source>
        <dbReference type="Proteomes" id="UP001055439"/>
    </source>
</evidence>
<evidence type="ECO:0000256" key="1">
    <source>
        <dbReference type="ARBA" id="ARBA00001946"/>
    </source>
</evidence>
<dbReference type="Gene3D" id="1.50.10.160">
    <property type="match status" value="1"/>
</dbReference>
<dbReference type="InterPro" id="IPR001906">
    <property type="entry name" value="Terpene_synth_N"/>
</dbReference>
<proteinExistence type="predicted"/>
<keyword evidence="3" id="KW-0460">Magnesium</keyword>
<dbReference type="PANTHER" id="PTHR31739">
    <property type="entry name" value="ENT-COPALYL DIPHOSPHATE SYNTHASE, CHLOROPLASTIC"/>
    <property type="match status" value="1"/>
</dbReference>
<dbReference type="InterPro" id="IPR050148">
    <property type="entry name" value="Terpene_synthase-like"/>
</dbReference>
<keyword evidence="8" id="KW-1185">Reference proteome</keyword>
<evidence type="ECO:0000259" key="6">
    <source>
        <dbReference type="Pfam" id="PF03936"/>
    </source>
</evidence>
<dbReference type="GO" id="GO:0010333">
    <property type="term" value="F:terpene synthase activity"/>
    <property type="evidence" value="ECO:0007669"/>
    <property type="project" value="InterPro"/>
</dbReference>
<evidence type="ECO:0000256" key="2">
    <source>
        <dbReference type="ARBA" id="ARBA00022723"/>
    </source>
</evidence>
<evidence type="ECO:0000313" key="7">
    <source>
        <dbReference type="EMBL" id="URE20484.1"/>
    </source>
</evidence>
<evidence type="ECO:0000256" key="4">
    <source>
        <dbReference type="ARBA" id="ARBA00023239"/>
    </source>
</evidence>
<dbReference type="GO" id="GO:0016102">
    <property type="term" value="P:diterpenoid biosynthetic process"/>
    <property type="evidence" value="ECO:0007669"/>
    <property type="project" value="TreeGrafter"/>
</dbReference>
<dbReference type="Pfam" id="PF03936">
    <property type="entry name" value="Terpene_synth_C"/>
    <property type="match status" value="1"/>
</dbReference>
<dbReference type="SUPFAM" id="SSF48576">
    <property type="entry name" value="Terpenoid synthases"/>
    <property type="match status" value="1"/>
</dbReference>
<dbReference type="Pfam" id="PF01397">
    <property type="entry name" value="Terpene_synth"/>
    <property type="match status" value="1"/>
</dbReference>
<evidence type="ECO:0000256" key="3">
    <source>
        <dbReference type="ARBA" id="ARBA00022842"/>
    </source>
</evidence>
<gene>
    <name evidence="7" type="ORF">MUK42_11847</name>
</gene>